<dbReference type="SUPFAM" id="SSF51998">
    <property type="entry name" value="PFL-like glycyl radical enzymes"/>
    <property type="match status" value="1"/>
</dbReference>
<dbReference type="GO" id="GO:0005829">
    <property type="term" value="C:cytosol"/>
    <property type="evidence" value="ECO:0007669"/>
    <property type="project" value="TreeGrafter"/>
</dbReference>
<keyword evidence="3" id="KW-0479">Metal-binding</keyword>
<dbReference type="InterPro" id="IPR048328">
    <property type="entry name" value="Dyp_perox_C"/>
</dbReference>
<keyword evidence="4" id="KW-0560">Oxidoreductase</keyword>
<dbReference type="AlphaFoldDB" id="A0AAN9FW76"/>
<dbReference type="PANTHER" id="PTHR43641:SF2">
    <property type="entry name" value="DEHYDRATASE YBIW-RELATED"/>
    <property type="match status" value="1"/>
</dbReference>
<comment type="cofactor">
    <cofactor evidence="1">
        <name>heme b</name>
        <dbReference type="ChEBI" id="CHEBI:60344"/>
    </cofactor>
</comment>
<dbReference type="SUPFAM" id="SSF54909">
    <property type="entry name" value="Dimeric alpha+beta barrel"/>
    <property type="match status" value="1"/>
</dbReference>
<dbReference type="PANTHER" id="PTHR43641">
    <property type="entry name" value="FORMATE ACETYLTRANSFERASE 3-RELATED"/>
    <property type="match status" value="1"/>
</dbReference>
<sequence>MSTEAEIQHSEDPSPIDKAQIGLFDFRHNYGKFMNIILKAKNKEIKDEILKVVNTLVERASSMTGRSHVLVAFNPMLWNAWGCNVPLEQRPDSNYLTQNSEKFISTPGDIFFYIKSDVLENADKLLSLLNDELASTPNIPIKVISTTESVQHGNTKIIGGLFREGLANFSDPVTVNEHILINDNKNGMTGGTYMMTQKFEINWEVLGSKTTTQKEDMIGRRVHTNVVIPTSYERSHIKRAHFVDDFPPPCNILKGFRRVFRQSLPYGKSDSGNGREKGLFYLSITRSTKIFVEILEHLAGVQANSPHGEITFDELISAFVPIEGTFWYIPSKEELEVRVKGTCKVDLDPHWDVRSKNGLMFYNQKDYMHTMTCGSYTENDAPSARVLRLLSYAFEQWNHNWFKAQTPPDMPSLQDVLTPDEVSIAKASIPIRKAMAIKKTLGEVYTTSDMTRDPAEFYGWKADLFNIHPDEIIVGRMPRFSLGLGRVVMPYLTESERLGAFLAGLSEDAGVGHVTPQHKKVLKLGLDGLIDDVHERAKKRGVNAKQNEFYKSVIISLEGVQIYMENYSKLAEHLSSLTSEYSKQQRQNLKEISHRMHKLAHKPAETLVEAVQMVFTMHSCLHLTGEPVAVGRFDQYLHPYENTCSTKEAQEIIDCFWIKLSERVLLNRHFVVDQTKWGSCAVPYATNGLFPNGDSINQWVQQLTVGGYQATDDIEPIPGSNKITLYSLKAARRLPLNAPCLSLRLHDGMSADIIVEAAKALLSGGAHPILPQDDRICPALLENGSHLKKEMSISESRDYACDGCYEPLIDGKSEFAFAYVPLPQIIEMSMNQGSLHAQSGPNYLRGTAASFTTAHPNDIKTFDDFKEIFAKHLRIQIERNMYGVMINYGNIWKYCPTPLLSAVVGGCLKTGRDHYNGGAKYHILSCMFVGFSTCVDSLYAIKKMCYDQATATVSLHQLLECMKCDWGFQMQEPFVDDIAGPVRTKEKKDFFAILRKQAFDLEKFGTEAGAENEELQGIVAWLSDLIIASFNSVVYNEDDTAPLPSLIKDLRQRYSVPGAPFDFLFTPGSGTFEGYVGWGLACGASPDGRREGMPIASDFSAAPTPQDLEPCPPHDNVFKALKNWDHPAINKGFSCGAEIDLNISEDFPLESLVRLIYSFSKQQEQIGGNLLTGKLNTYPKIFWERSIINDFIPYPKEYVNSYRANFHPKPVTMQVEAHIRFIPEDLRINIHHSL</sequence>
<comment type="caution">
    <text evidence="7">The sequence shown here is derived from an EMBL/GenBank/DDBJ whole genome shotgun (WGS) entry which is preliminary data.</text>
</comment>
<evidence type="ECO:0000256" key="5">
    <source>
        <dbReference type="ARBA" id="ARBA00023004"/>
    </source>
</evidence>
<dbReference type="Pfam" id="PF20628">
    <property type="entry name" value="Dyp_perox_C"/>
    <property type="match status" value="1"/>
</dbReference>
<keyword evidence="8" id="KW-1185">Reference proteome</keyword>
<evidence type="ECO:0000259" key="6">
    <source>
        <dbReference type="PROSITE" id="PS51554"/>
    </source>
</evidence>
<keyword evidence="5" id="KW-0408">Iron</keyword>
<organism evidence="7 8">
    <name type="scientific">Halocaridina rubra</name>
    <name type="common">Hawaiian red shrimp</name>
    <dbReference type="NCBI Taxonomy" id="373956"/>
    <lineage>
        <taxon>Eukaryota</taxon>
        <taxon>Metazoa</taxon>
        <taxon>Ecdysozoa</taxon>
        <taxon>Arthropoda</taxon>
        <taxon>Crustacea</taxon>
        <taxon>Multicrustacea</taxon>
        <taxon>Malacostraca</taxon>
        <taxon>Eumalacostraca</taxon>
        <taxon>Eucarida</taxon>
        <taxon>Decapoda</taxon>
        <taxon>Pleocyemata</taxon>
        <taxon>Caridea</taxon>
        <taxon>Atyoidea</taxon>
        <taxon>Atyidae</taxon>
        <taxon>Halocaridina</taxon>
    </lineage>
</organism>
<evidence type="ECO:0000313" key="8">
    <source>
        <dbReference type="Proteomes" id="UP001381693"/>
    </source>
</evidence>
<evidence type="ECO:0000313" key="7">
    <source>
        <dbReference type="EMBL" id="KAK7086420.1"/>
    </source>
</evidence>
<gene>
    <name evidence="7" type="ORF">SK128_014047</name>
</gene>
<evidence type="ECO:0000256" key="2">
    <source>
        <dbReference type="ARBA" id="ARBA00022559"/>
    </source>
</evidence>
<dbReference type="GO" id="GO:0046872">
    <property type="term" value="F:metal ion binding"/>
    <property type="evidence" value="ECO:0007669"/>
    <property type="project" value="UniProtKB-KW"/>
</dbReference>
<dbReference type="PROSITE" id="PS51554">
    <property type="entry name" value="PFL"/>
    <property type="match status" value="1"/>
</dbReference>
<evidence type="ECO:0000256" key="4">
    <source>
        <dbReference type="ARBA" id="ARBA00023002"/>
    </source>
</evidence>
<evidence type="ECO:0000256" key="3">
    <source>
        <dbReference type="ARBA" id="ARBA00022723"/>
    </source>
</evidence>
<dbReference type="InterPro" id="IPR004184">
    <property type="entry name" value="PFL_dom"/>
</dbReference>
<keyword evidence="2" id="KW-0575">Peroxidase</keyword>
<accession>A0AAN9FW76</accession>
<dbReference type="InterPro" id="IPR051215">
    <property type="entry name" value="GRE"/>
</dbReference>
<proteinExistence type="predicted"/>
<dbReference type="PROSITE" id="PS51404">
    <property type="entry name" value="DYP_PEROXIDASE"/>
    <property type="match status" value="1"/>
</dbReference>
<feature type="domain" description="PFL" evidence="6">
    <location>
        <begin position="384"/>
        <end position="1090"/>
    </location>
</feature>
<dbReference type="EMBL" id="JAXCGZ010000201">
    <property type="protein sequence ID" value="KAK7086420.1"/>
    <property type="molecule type" value="Genomic_DNA"/>
</dbReference>
<dbReference type="GO" id="GO:0004601">
    <property type="term" value="F:peroxidase activity"/>
    <property type="evidence" value="ECO:0007669"/>
    <property type="project" value="UniProtKB-KW"/>
</dbReference>
<dbReference type="GO" id="GO:0020037">
    <property type="term" value="F:heme binding"/>
    <property type="evidence" value="ECO:0007669"/>
    <property type="project" value="InterPro"/>
</dbReference>
<reference evidence="7 8" key="1">
    <citation type="submission" date="2023-11" db="EMBL/GenBank/DDBJ databases">
        <title>Halocaridina rubra genome assembly.</title>
        <authorList>
            <person name="Smith C."/>
        </authorList>
    </citation>
    <scope>NUCLEOTIDE SEQUENCE [LARGE SCALE GENOMIC DNA]</scope>
    <source>
        <strain evidence="7">EP-1</strain>
        <tissue evidence="7">Whole</tissue>
    </source>
</reference>
<evidence type="ECO:0000256" key="1">
    <source>
        <dbReference type="ARBA" id="ARBA00001970"/>
    </source>
</evidence>
<dbReference type="Pfam" id="PF02901">
    <property type="entry name" value="PFL-like"/>
    <property type="match status" value="1"/>
</dbReference>
<dbReference type="InterPro" id="IPR006314">
    <property type="entry name" value="Dyp_peroxidase"/>
</dbReference>
<dbReference type="Gene3D" id="3.20.70.20">
    <property type="match status" value="1"/>
</dbReference>
<name>A0AAN9FW76_HALRR</name>
<protein>
    <recommendedName>
        <fullName evidence="6">PFL domain-containing protein</fullName>
    </recommendedName>
</protein>
<dbReference type="Proteomes" id="UP001381693">
    <property type="component" value="Unassembled WGS sequence"/>
</dbReference>
<dbReference type="InterPro" id="IPR011008">
    <property type="entry name" value="Dimeric_a/b-barrel"/>
</dbReference>